<reference evidence="4 5" key="1">
    <citation type="journal article" date="2023" name="Plants (Basel)">
        <title>Bridging the Gap: Combining Genomics and Transcriptomics Approaches to Understand Stylosanthes scabra, an Orphan Legume from the Brazilian Caatinga.</title>
        <authorList>
            <person name="Ferreira-Neto J.R.C."/>
            <person name="da Silva M.D."/>
            <person name="Binneck E."/>
            <person name="de Melo N.F."/>
            <person name="da Silva R.H."/>
            <person name="de Melo A.L.T.M."/>
            <person name="Pandolfi V."/>
            <person name="Bustamante F.O."/>
            <person name="Brasileiro-Vidal A.C."/>
            <person name="Benko-Iseppon A.M."/>
        </authorList>
    </citation>
    <scope>NUCLEOTIDE SEQUENCE [LARGE SCALE GENOMIC DNA]</scope>
    <source>
        <tissue evidence="4">Leaves</tissue>
    </source>
</reference>
<evidence type="ECO:0000256" key="2">
    <source>
        <dbReference type="SAM" id="MobiDB-lite"/>
    </source>
</evidence>
<accession>A0ABU6TF28</accession>
<sequence length="283" mass="31387">MAIRSKPFGLRVAEVVGRKLASKIGEVLEIDMFEVKGRENRIVKARVELNGSGRIKDSLKLSGPYLDKLEIGVRYERIGVVCLYCAELGHGSRNCPTLLEDSQHNRIKQEKLGEWVKADQVGKRLHSEVFKNSKDLPKRDGHFPQPGKKPQPDWLADSLSKLNLKETPNKLRSQSSEAERSTLSEITAPMNTEENIVCQNNHATDNRSVQRIKQAARCKGGEGMGGCGNKRSNPGKENSDNWKKVCLENRELKEAEVEGASRQLAPKGISGYCVGTVGVWGDP</sequence>
<comment type="caution">
    <text evidence="4">The sequence shown here is derived from an EMBL/GenBank/DDBJ whole genome shotgun (WGS) entry which is preliminary data.</text>
</comment>
<proteinExistence type="predicted"/>
<dbReference type="SUPFAM" id="SSF57756">
    <property type="entry name" value="Retrovirus zinc finger-like domains"/>
    <property type="match status" value="1"/>
</dbReference>
<dbReference type="Proteomes" id="UP001341840">
    <property type="component" value="Unassembled WGS sequence"/>
</dbReference>
<evidence type="ECO:0000313" key="4">
    <source>
        <dbReference type="EMBL" id="MED6147115.1"/>
    </source>
</evidence>
<protein>
    <recommendedName>
        <fullName evidence="3">CCHC-type domain-containing protein</fullName>
    </recommendedName>
</protein>
<evidence type="ECO:0000259" key="3">
    <source>
        <dbReference type="PROSITE" id="PS50158"/>
    </source>
</evidence>
<feature type="compositionally biased region" description="Basic and acidic residues" evidence="2">
    <location>
        <begin position="127"/>
        <end position="142"/>
    </location>
</feature>
<keyword evidence="1" id="KW-0479">Metal-binding</keyword>
<dbReference type="EMBL" id="JASCZI010090845">
    <property type="protein sequence ID" value="MED6147115.1"/>
    <property type="molecule type" value="Genomic_DNA"/>
</dbReference>
<gene>
    <name evidence="4" type="ORF">PIB30_040967</name>
</gene>
<organism evidence="4 5">
    <name type="scientific">Stylosanthes scabra</name>
    <dbReference type="NCBI Taxonomy" id="79078"/>
    <lineage>
        <taxon>Eukaryota</taxon>
        <taxon>Viridiplantae</taxon>
        <taxon>Streptophyta</taxon>
        <taxon>Embryophyta</taxon>
        <taxon>Tracheophyta</taxon>
        <taxon>Spermatophyta</taxon>
        <taxon>Magnoliopsida</taxon>
        <taxon>eudicotyledons</taxon>
        <taxon>Gunneridae</taxon>
        <taxon>Pentapetalae</taxon>
        <taxon>rosids</taxon>
        <taxon>fabids</taxon>
        <taxon>Fabales</taxon>
        <taxon>Fabaceae</taxon>
        <taxon>Papilionoideae</taxon>
        <taxon>50 kb inversion clade</taxon>
        <taxon>dalbergioids sensu lato</taxon>
        <taxon>Dalbergieae</taxon>
        <taxon>Pterocarpus clade</taxon>
        <taxon>Stylosanthes</taxon>
    </lineage>
</organism>
<evidence type="ECO:0000313" key="5">
    <source>
        <dbReference type="Proteomes" id="UP001341840"/>
    </source>
</evidence>
<feature type="region of interest" description="Disordered" evidence="2">
    <location>
        <begin position="127"/>
        <end position="155"/>
    </location>
</feature>
<dbReference type="PROSITE" id="PS50158">
    <property type="entry name" value="ZF_CCHC"/>
    <property type="match status" value="1"/>
</dbReference>
<dbReference type="InterPro" id="IPR001878">
    <property type="entry name" value="Znf_CCHC"/>
</dbReference>
<dbReference type="InterPro" id="IPR036875">
    <property type="entry name" value="Znf_CCHC_sf"/>
</dbReference>
<keyword evidence="1" id="KW-0862">Zinc</keyword>
<feature type="domain" description="CCHC-type" evidence="3">
    <location>
        <begin position="82"/>
        <end position="96"/>
    </location>
</feature>
<keyword evidence="5" id="KW-1185">Reference proteome</keyword>
<evidence type="ECO:0000256" key="1">
    <source>
        <dbReference type="PROSITE-ProRule" id="PRU00047"/>
    </source>
</evidence>
<keyword evidence="1" id="KW-0863">Zinc-finger</keyword>
<name>A0ABU6TF28_9FABA</name>